<evidence type="ECO:0000256" key="1">
    <source>
        <dbReference type="SAM" id="MobiDB-lite"/>
    </source>
</evidence>
<proteinExistence type="predicted"/>
<dbReference type="KEGG" id="maic:MAIC_32320"/>
<dbReference type="PROSITE" id="PS51257">
    <property type="entry name" value="PROKAR_LIPOPROTEIN"/>
    <property type="match status" value="1"/>
</dbReference>
<evidence type="ECO:0008006" key="5">
    <source>
        <dbReference type="Google" id="ProtNLM"/>
    </source>
</evidence>
<feature type="chain" id="PRO_5042010727" description="PPE family protein" evidence="2">
    <location>
        <begin position="29"/>
        <end position="276"/>
    </location>
</feature>
<dbReference type="EMBL" id="AP022561">
    <property type="protein sequence ID" value="BBX08429.1"/>
    <property type="molecule type" value="Genomic_DNA"/>
</dbReference>
<keyword evidence="2" id="KW-0732">Signal</keyword>
<dbReference type="Proteomes" id="UP000467327">
    <property type="component" value="Chromosome"/>
</dbReference>
<sequence>MNRYFSIALGALTAGTMAMGLGCGTAEASCASVFGFGNSAQCTSSPTTIAIALGSGASARAEGGLGAALALGDGAFAGAFGWFGSATALGNGSKAVATSLGLALSAGPNADTHAGAAETEVLNLAVSIGSSNAEALGVANVAVNLFGGGSEVLSFGTGNAAFNTGDQSFVHAFGTLSSATNLGTYNAFVTTTPQGTANSVFSVLGSNNKVQAGNGPVAIAGALFTSNQFLLKSGPGFNINGVKAGGAAATPPATATGAKHTAAKGVAGSKRRPAAK</sequence>
<evidence type="ECO:0000313" key="4">
    <source>
        <dbReference type="Proteomes" id="UP000467327"/>
    </source>
</evidence>
<reference evidence="3 4" key="1">
    <citation type="journal article" date="2019" name="Emerg. Microbes Infect.">
        <title>Comprehensive subspecies identification of 175 nontuberculous mycobacteria species based on 7547 genomic profiles.</title>
        <authorList>
            <person name="Matsumoto Y."/>
            <person name="Kinjo T."/>
            <person name="Motooka D."/>
            <person name="Nabeya D."/>
            <person name="Jung N."/>
            <person name="Uechi K."/>
            <person name="Horii T."/>
            <person name="Iida T."/>
            <person name="Fujita J."/>
            <person name="Nakamura S."/>
        </authorList>
    </citation>
    <scope>NUCLEOTIDE SEQUENCE [LARGE SCALE GENOMIC DNA]</scope>
    <source>
        <strain evidence="3 4">JCM 6376</strain>
    </source>
</reference>
<gene>
    <name evidence="3" type="ORF">MAIC_32320</name>
</gene>
<evidence type="ECO:0000256" key="2">
    <source>
        <dbReference type="SAM" id="SignalP"/>
    </source>
</evidence>
<dbReference type="AlphaFoldDB" id="A0AAD1HNP3"/>
<organism evidence="3 4">
    <name type="scientific">Mycolicibacterium aichiense</name>
    <dbReference type="NCBI Taxonomy" id="1799"/>
    <lineage>
        <taxon>Bacteria</taxon>
        <taxon>Bacillati</taxon>
        <taxon>Actinomycetota</taxon>
        <taxon>Actinomycetes</taxon>
        <taxon>Mycobacteriales</taxon>
        <taxon>Mycobacteriaceae</taxon>
        <taxon>Mycolicibacterium</taxon>
    </lineage>
</organism>
<feature type="signal peptide" evidence="2">
    <location>
        <begin position="1"/>
        <end position="28"/>
    </location>
</feature>
<keyword evidence="4" id="KW-1185">Reference proteome</keyword>
<protein>
    <recommendedName>
        <fullName evidence="5">PPE family protein</fullName>
    </recommendedName>
</protein>
<accession>A0AAD1HNP3</accession>
<feature type="compositionally biased region" description="Low complexity" evidence="1">
    <location>
        <begin position="247"/>
        <end position="268"/>
    </location>
</feature>
<evidence type="ECO:0000313" key="3">
    <source>
        <dbReference type="EMBL" id="BBX08429.1"/>
    </source>
</evidence>
<dbReference type="RefSeq" id="WP_115320436.1">
    <property type="nucleotide sequence ID" value="NZ_AP022561.1"/>
</dbReference>
<name>A0AAD1HNP3_9MYCO</name>
<feature type="region of interest" description="Disordered" evidence="1">
    <location>
        <begin position="247"/>
        <end position="276"/>
    </location>
</feature>